<keyword evidence="3" id="KW-1185">Reference proteome</keyword>
<gene>
    <name evidence="2" type="ORF">TIFTF001_000659</name>
</gene>
<comment type="caution">
    <text evidence="2">The sequence shown here is derived from an EMBL/GenBank/DDBJ whole genome shotgun (WGS) entry which is preliminary data.</text>
</comment>
<organism evidence="2 3">
    <name type="scientific">Ficus carica</name>
    <name type="common">Common fig</name>
    <dbReference type="NCBI Taxonomy" id="3494"/>
    <lineage>
        <taxon>Eukaryota</taxon>
        <taxon>Viridiplantae</taxon>
        <taxon>Streptophyta</taxon>
        <taxon>Embryophyta</taxon>
        <taxon>Tracheophyta</taxon>
        <taxon>Spermatophyta</taxon>
        <taxon>Magnoliopsida</taxon>
        <taxon>eudicotyledons</taxon>
        <taxon>Gunneridae</taxon>
        <taxon>Pentapetalae</taxon>
        <taxon>rosids</taxon>
        <taxon>fabids</taxon>
        <taxon>Rosales</taxon>
        <taxon>Moraceae</taxon>
        <taxon>Ficeae</taxon>
        <taxon>Ficus</taxon>
    </lineage>
</organism>
<evidence type="ECO:0000313" key="2">
    <source>
        <dbReference type="EMBL" id="GMN24659.1"/>
    </source>
</evidence>
<accession>A0AA87YVS6</accession>
<proteinExistence type="predicted"/>
<evidence type="ECO:0000256" key="1">
    <source>
        <dbReference type="SAM" id="MobiDB-lite"/>
    </source>
</evidence>
<dbReference type="AlphaFoldDB" id="A0AA87YVS6"/>
<protein>
    <submittedName>
        <fullName evidence="2">Uncharacterized protein</fullName>
    </submittedName>
</protein>
<evidence type="ECO:0000313" key="3">
    <source>
        <dbReference type="Proteomes" id="UP001187192"/>
    </source>
</evidence>
<sequence>MEIVMKGILRKLGRQCYAVLCLGVLLVSVTIARYVGDGAAVDPTTADPRRRTTRRLHALQGPPLRRLRY</sequence>
<reference evidence="2" key="1">
    <citation type="submission" date="2023-07" db="EMBL/GenBank/DDBJ databases">
        <title>draft genome sequence of fig (Ficus carica).</title>
        <authorList>
            <person name="Takahashi T."/>
            <person name="Nishimura K."/>
        </authorList>
    </citation>
    <scope>NUCLEOTIDE SEQUENCE</scope>
</reference>
<dbReference type="Proteomes" id="UP001187192">
    <property type="component" value="Unassembled WGS sequence"/>
</dbReference>
<dbReference type="EMBL" id="BTGU01000001">
    <property type="protein sequence ID" value="GMN24659.1"/>
    <property type="molecule type" value="Genomic_DNA"/>
</dbReference>
<feature type="region of interest" description="Disordered" evidence="1">
    <location>
        <begin position="42"/>
        <end position="69"/>
    </location>
</feature>
<name>A0AA87YVS6_FICCA</name>